<dbReference type="InterPro" id="IPR050386">
    <property type="entry name" value="Glycosyl_hydrolase_5"/>
</dbReference>
<dbReference type="SUPFAM" id="SSF50405">
    <property type="entry name" value="Actin-crosslinking proteins"/>
    <property type="match status" value="1"/>
</dbReference>
<evidence type="ECO:0000313" key="7">
    <source>
        <dbReference type="Proteomes" id="UP001207742"/>
    </source>
</evidence>
<keyword evidence="7" id="KW-1185">Reference proteome</keyword>
<evidence type="ECO:0000259" key="5">
    <source>
        <dbReference type="Pfam" id="PF18962"/>
    </source>
</evidence>
<gene>
    <name evidence="6" type="ORF">OL497_11620</name>
</gene>
<evidence type="ECO:0000256" key="2">
    <source>
        <dbReference type="ARBA" id="ARBA00023295"/>
    </source>
</evidence>
<dbReference type="PANTHER" id="PTHR31297">
    <property type="entry name" value="GLUCAN ENDO-1,6-BETA-GLUCOSIDASE B"/>
    <property type="match status" value="1"/>
</dbReference>
<dbReference type="InterPro" id="IPR001547">
    <property type="entry name" value="Glyco_hydro_5"/>
</dbReference>
<dbReference type="Pfam" id="PF18962">
    <property type="entry name" value="Por_Secre_tail"/>
    <property type="match status" value="1"/>
</dbReference>
<dbReference type="PANTHER" id="PTHR31297:SF13">
    <property type="entry name" value="PUTATIVE-RELATED"/>
    <property type="match status" value="1"/>
</dbReference>
<name>A0ABT3IKS1_9BACT</name>
<sequence length="650" mass="72556">MQIHVFRHVLWLFVVMTLFTTPAYSQLSRLQANGTRMVNEAGQEVILKGVGLGGWLLQEGYMIKPSFTGGGTQWSIKKRLYDQGQSDAAVENFYQQWRNNFITRADIDYMASLGFNCVRIPLHYELFLTNAQRAVRNGVARNSNTYSSYVSSLGTWYNNNQLFNDASLEGFRLIDSLLAWSTARNIYVVLDLHAAPGAQGTDANIADALKGNDLWNTPIYQDITVRLWQRLSARYHQQNAIAFYDLINEPNNVPDNRWIHALYERLINAIRAQGDNHLLMIEGNGWGNQYDYMEPFTFSNRSNLVYNAHRYWITNSPTTTDPNPNQINLIANLVNFRQTHNVPVWVGETGENNNTWLSENISALNAKGIGWCHWTYKRFDAGENAALRRIPPPYLMDGAGNMNAVLQNIRFENTVANDGTVAAVAPGPPASPAPIGATITLRGFNQAYVSSENGTTPMNCNRTTAGGWEQFVVTAAGNGKIALRSQGKYVSSENGTQAITCNRTSIQDWEKFDWIVNADGKISLRGNNGRYISSENGTQPMTCNRTAISGWEAFTVTILAAATQAEIPISDAVLFPNPAVPGSIVQVQLSTFDAHFPVRVTVTDIRKNVRIDRQYNSSRITFSTDNLSAGYYMVLITNGTTRLVKKLLIP</sequence>
<keyword evidence="1 3" id="KW-0378">Hydrolase</keyword>
<comment type="similarity">
    <text evidence="3">Belongs to the glycosyl hydrolase 5 (cellulase A) family.</text>
</comment>
<dbReference type="Pfam" id="PF00150">
    <property type="entry name" value="Cellulase"/>
    <property type="match status" value="1"/>
</dbReference>
<evidence type="ECO:0000259" key="4">
    <source>
        <dbReference type="Pfam" id="PF00150"/>
    </source>
</evidence>
<dbReference type="InterPro" id="IPR026444">
    <property type="entry name" value="Secre_tail"/>
</dbReference>
<dbReference type="NCBIfam" id="TIGR04183">
    <property type="entry name" value="Por_Secre_tail"/>
    <property type="match status" value="1"/>
</dbReference>
<evidence type="ECO:0000256" key="3">
    <source>
        <dbReference type="RuleBase" id="RU361153"/>
    </source>
</evidence>
<dbReference type="Gene3D" id="2.80.10.50">
    <property type="match status" value="1"/>
</dbReference>
<reference evidence="6 7" key="1">
    <citation type="submission" date="2022-10" db="EMBL/GenBank/DDBJ databases">
        <title>Chitinophaga nivalis PC15 sp. nov., isolated from Pyeongchang county, South Korea.</title>
        <authorList>
            <person name="Trinh H.N."/>
        </authorList>
    </citation>
    <scope>NUCLEOTIDE SEQUENCE [LARGE SCALE GENOMIC DNA]</scope>
    <source>
        <strain evidence="6 7">PC14</strain>
    </source>
</reference>
<keyword evidence="2 3" id="KW-0326">Glycosidase</keyword>
<accession>A0ABT3IKS1</accession>
<dbReference type="Proteomes" id="UP001207742">
    <property type="component" value="Unassembled WGS sequence"/>
</dbReference>
<dbReference type="InterPro" id="IPR008999">
    <property type="entry name" value="Actin-crosslinking"/>
</dbReference>
<dbReference type="EMBL" id="JAPDNS010000001">
    <property type="protein sequence ID" value="MCW3484547.1"/>
    <property type="molecule type" value="Genomic_DNA"/>
</dbReference>
<dbReference type="SUPFAM" id="SSF51445">
    <property type="entry name" value="(Trans)glycosidases"/>
    <property type="match status" value="1"/>
</dbReference>
<proteinExistence type="inferred from homology"/>
<protein>
    <submittedName>
        <fullName evidence="6">Cellulase family glycosylhydrolase</fullName>
    </submittedName>
</protein>
<organism evidence="6 7">
    <name type="scientific">Chitinophaga nivalis</name>
    <dbReference type="NCBI Taxonomy" id="2991709"/>
    <lineage>
        <taxon>Bacteria</taxon>
        <taxon>Pseudomonadati</taxon>
        <taxon>Bacteroidota</taxon>
        <taxon>Chitinophagia</taxon>
        <taxon>Chitinophagales</taxon>
        <taxon>Chitinophagaceae</taxon>
        <taxon>Chitinophaga</taxon>
    </lineage>
</organism>
<dbReference type="Gene3D" id="3.20.20.80">
    <property type="entry name" value="Glycosidases"/>
    <property type="match status" value="1"/>
</dbReference>
<dbReference type="RefSeq" id="WP_264730252.1">
    <property type="nucleotide sequence ID" value="NZ_JAPDNR010000001.1"/>
</dbReference>
<dbReference type="CDD" id="cd23342">
    <property type="entry name" value="beta-trefoil_FSCN_ZgPorA-like"/>
    <property type="match status" value="1"/>
</dbReference>
<feature type="domain" description="Secretion system C-terminal sorting" evidence="5">
    <location>
        <begin position="574"/>
        <end position="649"/>
    </location>
</feature>
<dbReference type="InterPro" id="IPR017853">
    <property type="entry name" value="GH"/>
</dbReference>
<comment type="caution">
    <text evidence="6">The sequence shown here is derived from an EMBL/GenBank/DDBJ whole genome shotgun (WGS) entry which is preliminary data.</text>
</comment>
<feature type="domain" description="Glycoside hydrolase family 5" evidence="4">
    <location>
        <begin position="85"/>
        <end position="377"/>
    </location>
</feature>
<evidence type="ECO:0000313" key="6">
    <source>
        <dbReference type="EMBL" id="MCW3484547.1"/>
    </source>
</evidence>
<evidence type="ECO:0000256" key="1">
    <source>
        <dbReference type="ARBA" id="ARBA00022801"/>
    </source>
</evidence>